<sequence length="491" mass="54054">MVHLPNLGKLRPDSELLLKAAAAAAAAETERMGVKVEIEDPLDEEYGPFDKRSKFASPQQVPIYPCFFLRMEPGVAVVSSEAMPYNLLNEPSPLGLRLRKSPSLVDLIQMRLSQANGEPEKTKESRPTGGGLASSEKLKASNFPASLLKIGDWERVSKYENDLVAKCYFAKHKLVWEVLDGGLKSKIEIQWSEITALKATCPENGPGTLDVVLAKQPLFFRETNPQPRKHTLWQSTSDFTGGQASIHRRHFLQCPKSSVGEDPVELKFHHSDSMNEGHPLQIQRVQEMKPSIVAQTHSPISVTDSQVSEENASGETDAPQSSGSQFKVPGFWPSMSISEFMNHLEHHISGPINLGHQPLHEDLLNKEKLEHLAQYLLNDSQSSPTADEKSLMSRVNSFCCLIQKDPTTIQNLQIAAANSETAGTDGNYDDKSDKKPVRTFAASDGGTNGVSGFKQPGSISRKDSVGELLMHLPRIASLPQILHRYVAGKPL</sequence>
<proteinExistence type="predicted"/>
<organism evidence="3">
    <name type="scientific">Ananas comosus var. bracteatus</name>
    <name type="common">red pineapple</name>
    <dbReference type="NCBI Taxonomy" id="296719"/>
    <lineage>
        <taxon>Eukaryota</taxon>
        <taxon>Viridiplantae</taxon>
        <taxon>Streptophyta</taxon>
        <taxon>Embryophyta</taxon>
        <taxon>Tracheophyta</taxon>
        <taxon>Spermatophyta</taxon>
        <taxon>Magnoliopsida</taxon>
        <taxon>Liliopsida</taxon>
        <taxon>Poales</taxon>
        <taxon>Bromeliaceae</taxon>
        <taxon>Bromelioideae</taxon>
        <taxon>Ananas</taxon>
    </lineage>
</organism>
<accession>A0A6V7QBM4</accession>
<feature type="region of interest" description="Disordered" evidence="1">
    <location>
        <begin position="421"/>
        <end position="458"/>
    </location>
</feature>
<dbReference type="EMBL" id="LR862134">
    <property type="protein sequence ID" value="CAD1840236.1"/>
    <property type="molecule type" value="Genomic_DNA"/>
</dbReference>
<feature type="region of interest" description="Disordered" evidence="1">
    <location>
        <begin position="298"/>
        <end position="327"/>
    </location>
</feature>
<feature type="compositionally biased region" description="Polar residues" evidence="1">
    <location>
        <begin position="298"/>
        <end position="325"/>
    </location>
</feature>
<dbReference type="PANTHER" id="PTHR33494">
    <property type="entry name" value="OS02G0793800 PROTEIN"/>
    <property type="match status" value="1"/>
</dbReference>
<evidence type="ECO:0000259" key="2">
    <source>
        <dbReference type="Pfam" id="PF24818"/>
    </source>
</evidence>
<dbReference type="PANTHER" id="PTHR33494:SF1">
    <property type="entry name" value="C2H2-TYPE DOMAIN-CONTAINING PROTEIN-RELATED"/>
    <property type="match status" value="1"/>
</dbReference>
<dbReference type="InterPro" id="IPR057939">
    <property type="entry name" value="TRF2_HOY1_PH"/>
</dbReference>
<feature type="region of interest" description="Disordered" evidence="1">
    <location>
        <begin position="115"/>
        <end position="136"/>
    </location>
</feature>
<dbReference type="Pfam" id="PF24818">
    <property type="entry name" value="PH_TRF2_HOY1"/>
    <property type="match status" value="1"/>
</dbReference>
<evidence type="ECO:0000256" key="1">
    <source>
        <dbReference type="SAM" id="MobiDB-lite"/>
    </source>
</evidence>
<feature type="domain" description="TRF2/HOY1 PH-like" evidence="2">
    <location>
        <begin position="142"/>
        <end position="257"/>
    </location>
</feature>
<evidence type="ECO:0000313" key="3">
    <source>
        <dbReference type="EMBL" id="CAD1840236.1"/>
    </source>
</evidence>
<name>A0A6V7QBM4_ANACO</name>
<gene>
    <name evidence="3" type="ORF">CB5_LOCUS23447</name>
</gene>
<protein>
    <recommendedName>
        <fullName evidence="2">TRF2/HOY1 PH-like domain-containing protein</fullName>
    </recommendedName>
</protein>
<dbReference type="AlphaFoldDB" id="A0A6V7QBM4"/>
<reference evidence="3" key="1">
    <citation type="submission" date="2020-07" db="EMBL/GenBank/DDBJ databases">
        <authorList>
            <person name="Lin J."/>
        </authorList>
    </citation>
    <scope>NUCLEOTIDE SEQUENCE</scope>
</reference>